<keyword evidence="5" id="KW-0472">Membrane</keyword>
<dbReference type="OrthoDB" id="15189at2759"/>
<evidence type="ECO:0000256" key="1">
    <source>
        <dbReference type="ARBA" id="ARBA00007447"/>
    </source>
</evidence>
<comment type="caution">
    <text evidence="8">The sequence shown here is derived from an EMBL/GenBank/DDBJ whole genome shotgun (WGS) entry which is preliminary data.</text>
</comment>
<dbReference type="GO" id="GO:0006508">
    <property type="term" value="P:proteolysis"/>
    <property type="evidence" value="ECO:0007669"/>
    <property type="project" value="UniProtKB-KW"/>
</dbReference>
<comment type="similarity">
    <text evidence="1 3">Belongs to the peptidase A1 family.</text>
</comment>
<dbReference type="Pfam" id="PF00026">
    <property type="entry name" value="Asp"/>
    <property type="match status" value="1"/>
</dbReference>
<keyword evidence="6" id="KW-0732">Signal</keyword>
<evidence type="ECO:0000256" key="6">
    <source>
        <dbReference type="SAM" id="SignalP"/>
    </source>
</evidence>
<evidence type="ECO:0000313" key="9">
    <source>
        <dbReference type="Proteomes" id="UP000714275"/>
    </source>
</evidence>
<dbReference type="EMBL" id="JABBWD010000008">
    <property type="protein sequence ID" value="KAG1780516.1"/>
    <property type="molecule type" value="Genomic_DNA"/>
</dbReference>
<evidence type="ECO:0000256" key="4">
    <source>
        <dbReference type="SAM" id="MobiDB-lite"/>
    </source>
</evidence>
<dbReference type="PROSITE" id="PS00141">
    <property type="entry name" value="ASP_PROTEASE"/>
    <property type="match status" value="1"/>
</dbReference>
<evidence type="ECO:0000313" key="8">
    <source>
        <dbReference type="EMBL" id="KAG1780516.1"/>
    </source>
</evidence>
<dbReference type="InterPro" id="IPR034164">
    <property type="entry name" value="Pepsin-like_dom"/>
</dbReference>
<reference evidence="8" key="1">
    <citation type="journal article" date="2020" name="New Phytol.">
        <title>Comparative genomics reveals dynamic genome evolution in host specialist ectomycorrhizal fungi.</title>
        <authorList>
            <person name="Lofgren L.A."/>
            <person name="Nguyen N.H."/>
            <person name="Vilgalys R."/>
            <person name="Ruytinx J."/>
            <person name="Liao H.L."/>
            <person name="Branco S."/>
            <person name="Kuo A."/>
            <person name="LaButti K."/>
            <person name="Lipzen A."/>
            <person name="Andreopoulos W."/>
            <person name="Pangilinan J."/>
            <person name="Riley R."/>
            <person name="Hundley H."/>
            <person name="Na H."/>
            <person name="Barry K."/>
            <person name="Grigoriev I.V."/>
            <person name="Stajich J.E."/>
            <person name="Kennedy P.G."/>
        </authorList>
    </citation>
    <scope>NUCLEOTIDE SEQUENCE</scope>
    <source>
        <strain evidence="8">DOB743</strain>
    </source>
</reference>
<evidence type="ECO:0000256" key="3">
    <source>
        <dbReference type="RuleBase" id="RU000454"/>
    </source>
</evidence>
<keyword evidence="5" id="KW-1133">Transmembrane helix</keyword>
<dbReference type="AlphaFoldDB" id="A0A9P7A1F9"/>
<keyword evidence="2 3" id="KW-0064">Aspartyl protease</keyword>
<feature type="chain" id="PRO_5040148845" evidence="6">
    <location>
        <begin position="22"/>
        <end position="526"/>
    </location>
</feature>
<dbReference type="GO" id="GO:0004190">
    <property type="term" value="F:aspartic-type endopeptidase activity"/>
    <property type="evidence" value="ECO:0007669"/>
    <property type="project" value="UniProtKB-KW"/>
</dbReference>
<dbReference type="SUPFAM" id="SSF50630">
    <property type="entry name" value="Acid proteases"/>
    <property type="match status" value="1"/>
</dbReference>
<feature type="transmembrane region" description="Helical" evidence="5">
    <location>
        <begin position="443"/>
        <end position="467"/>
    </location>
</feature>
<dbReference type="Proteomes" id="UP000714275">
    <property type="component" value="Unassembled WGS sequence"/>
</dbReference>
<keyword evidence="3" id="KW-0378">Hydrolase</keyword>
<dbReference type="InterPro" id="IPR001461">
    <property type="entry name" value="Aspartic_peptidase_A1"/>
</dbReference>
<feature type="compositionally biased region" description="Low complexity" evidence="4">
    <location>
        <begin position="419"/>
        <end position="434"/>
    </location>
</feature>
<dbReference type="InterPro" id="IPR001969">
    <property type="entry name" value="Aspartic_peptidase_AS"/>
</dbReference>
<dbReference type="CDD" id="cd05471">
    <property type="entry name" value="pepsin_like"/>
    <property type="match status" value="1"/>
</dbReference>
<evidence type="ECO:0000256" key="2">
    <source>
        <dbReference type="ARBA" id="ARBA00022750"/>
    </source>
</evidence>
<evidence type="ECO:0000256" key="5">
    <source>
        <dbReference type="SAM" id="Phobius"/>
    </source>
</evidence>
<dbReference type="PROSITE" id="PS51767">
    <property type="entry name" value="PEPTIDASE_A1"/>
    <property type="match status" value="1"/>
</dbReference>
<dbReference type="PRINTS" id="PR00792">
    <property type="entry name" value="PEPSIN"/>
</dbReference>
<dbReference type="PANTHER" id="PTHR47966">
    <property type="entry name" value="BETA-SITE APP-CLEAVING ENZYME, ISOFORM A-RELATED"/>
    <property type="match status" value="1"/>
</dbReference>
<feature type="signal peptide" evidence="6">
    <location>
        <begin position="1"/>
        <end position="21"/>
    </location>
</feature>
<proteinExistence type="inferred from homology"/>
<dbReference type="PANTHER" id="PTHR47966:SF51">
    <property type="entry name" value="BETA-SITE APP-CLEAVING ENZYME, ISOFORM A-RELATED"/>
    <property type="match status" value="1"/>
</dbReference>
<feature type="domain" description="Peptidase A1" evidence="7">
    <location>
        <begin position="58"/>
        <end position="381"/>
    </location>
</feature>
<organism evidence="8 9">
    <name type="scientific">Suillus placidus</name>
    <dbReference type="NCBI Taxonomy" id="48579"/>
    <lineage>
        <taxon>Eukaryota</taxon>
        <taxon>Fungi</taxon>
        <taxon>Dikarya</taxon>
        <taxon>Basidiomycota</taxon>
        <taxon>Agaricomycotina</taxon>
        <taxon>Agaricomycetes</taxon>
        <taxon>Agaricomycetidae</taxon>
        <taxon>Boletales</taxon>
        <taxon>Suillineae</taxon>
        <taxon>Suillaceae</taxon>
        <taxon>Suillus</taxon>
    </lineage>
</organism>
<sequence length="526" mass="56999">MRSSPRLFLLGFLATLTIVDGVHLELHGKTGISRSRLQRRTSISGLQSTLEDDQNIEYMTNITLNGQPFGVLIDTGSSDLFVTSQVPGAVDQHYQAEIGYATGGVAGEVFSATMEFAGYQIDAQYFIFANSTDGFTQSIDGLIGLGPYTGSVIRFIGGTAAADPPLDRIFRSNNTISNFVAILLDRSDDPDEPYPGDLAIGEVLTTYEDVQTQPQHPVTSVMVPGNQHWMTLLDENGIIGPDGKPITIKTQVTNTSYPKNATVVFDTGFTFPQVPSYVAEALYGKVPGAALTSIAAIGEIWALPCDQELNATFLFAGIKFPIHPLDLNFDVGNNQCVGAFQPFSYDDAAGGVVMYDMVLGMAFLRNAYLLIDFGSFVDGAPSGTRAPYIQLLPITNAGNASMDFAQVRLNNSSNVDDPTSLASHSSTTTTTTTTTTSNSKLRLWMIGVIFGIVISVFLLGICIYYCCRRRRSPRVSSTQAAWVPYAPQSYRPLYDPSPQGAYDMHLAPNANSAYAPEYKSAWDAHY</sequence>
<keyword evidence="5" id="KW-0812">Transmembrane</keyword>
<accession>A0A9P7A1F9</accession>
<name>A0A9P7A1F9_9AGAM</name>
<evidence type="ECO:0000259" key="7">
    <source>
        <dbReference type="PROSITE" id="PS51767"/>
    </source>
</evidence>
<keyword evidence="3" id="KW-0645">Protease</keyword>
<dbReference type="Gene3D" id="2.40.70.10">
    <property type="entry name" value="Acid Proteases"/>
    <property type="match status" value="2"/>
</dbReference>
<feature type="region of interest" description="Disordered" evidence="4">
    <location>
        <begin position="415"/>
        <end position="434"/>
    </location>
</feature>
<keyword evidence="9" id="KW-1185">Reference proteome</keyword>
<dbReference type="InterPro" id="IPR021109">
    <property type="entry name" value="Peptidase_aspartic_dom_sf"/>
</dbReference>
<protein>
    <submittedName>
        <fullName evidence="8">Aspartic peptidase domain-containing protein</fullName>
    </submittedName>
</protein>
<gene>
    <name evidence="8" type="ORF">EV702DRAFT_1078002</name>
</gene>
<dbReference type="InterPro" id="IPR033121">
    <property type="entry name" value="PEPTIDASE_A1"/>
</dbReference>